<sequence length="557" mass="60346">MSQNPLRIALGADHGGVELKDAIVAHLNAAGHELTDFGTHGKESVDYPDFANAAARAVSDFTHDFGILCCTSGVGVSISANRHSHVRAANVRTVDEAVLTRQHNDANVLCLGGNVVDIETGLAMVDAFLAESFEGGRHERRVCKSSGSRLKVNDAPIYDAIVDEEKRQRFNIELIASENFASPAVMEAQGSVLTNKYAEGYPGRRWYGGCEHVDVIERLAIERAKELFGAEHANVQPHSGSQANTAVYFSVLKPGDKILTMDLAHGGHLTHGHKANFSGKFYDVTHYGVSEEDERIDYDQLAELARETKPALITCGASAYSRVIDFERMGQIAREVGAYLFVDMAHIAGLVAAGVHPNPVPHADFVTSTTHKSLRGPRGGIILCKEEFAKKIDSQVFPGIQGGPLMHVIAAKAVCFGEALQDGFKGYQEQVVANAQMMAARLTEHGYRVVSGGTDNHVLMVDLRSKELNGSEASVALDEAGITVNKNSIPFDTGTPMKPSGIRIGTPAVTTRGMKEADIQQVADYIHEALSSIGDEEKLHEIRDKVHTFLRAFPMPW</sequence>
<dbReference type="InterPro" id="IPR015422">
    <property type="entry name" value="PyrdxlP-dep_Trfase_small"/>
</dbReference>
<reference evidence="13" key="1">
    <citation type="submission" date="2021-01" db="EMBL/GenBank/DDBJ databases">
        <title>Modified the classification status of verrucomicrobia.</title>
        <authorList>
            <person name="Feng X."/>
        </authorList>
    </citation>
    <scope>NUCLEOTIDE SEQUENCE</scope>
    <source>
        <strain evidence="13">KCTC 22201</strain>
    </source>
</reference>
<evidence type="ECO:0000256" key="11">
    <source>
        <dbReference type="HAMAP-Rule" id="MF_00051"/>
    </source>
</evidence>
<comment type="catalytic activity">
    <reaction evidence="11">
        <text>(6R)-5,10-methylene-5,6,7,8-tetrahydrofolate + glycine + H2O = (6S)-5,6,7,8-tetrahydrofolate + L-serine</text>
        <dbReference type="Rhea" id="RHEA:15481"/>
        <dbReference type="ChEBI" id="CHEBI:15377"/>
        <dbReference type="ChEBI" id="CHEBI:15636"/>
        <dbReference type="ChEBI" id="CHEBI:33384"/>
        <dbReference type="ChEBI" id="CHEBI:57305"/>
        <dbReference type="ChEBI" id="CHEBI:57453"/>
        <dbReference type="EC" id="2.1.2.1"/>
    </reaction>
</comment>
<keyword evidence="6 11" id="KW-0963">Cytoplasm</keyword>
<dbReference type="GO" id="GO:0005975">
    <property type="term" value="P:carbohydrate metabolic process"/>
    <property type="evidence" value="ECO:0007669"/>
    <property type="project" value="InterPro"/>
</dbReference>
<dbReference type="PROSITE" id="PS00096">
    <property type="entry name" value="SHMT"/>
    <property type="match status" value="1"/>
</dbReference>
<dbReference type="NCBIfam" id="TIGR00689">
    <property type="entry name" value="rpiB_lacA_lacB"/>
    <property type="match status" value="1"/>
</dbReference>
<keyword evidence="11" id="KW-0028">Amino-acid biosynthesis</keyword>
<evidence type="ECO:0000256" key="2">
    <source>
        <dbReference type="ARBA" id="ARBA00004496"/>
    </source>
</evidence>
<evidence type="ECO:0000256" key="6">
    <source>
        <dbReference type="ARBA" id="ARBA00022490"/>
    </source>
</evidence>
<evidence type="ECO:0000259" key="12">
    <source>
        <dbReference type="Pfam" id="PF00464"/>
    </source>
</evidence>
<dbReference type="PANTHER" id="PTHR11680">
    <property type="entry name" value="SERINE HYDROXYMETHYLTRANSFERASE"/>
    <property type="match status" value="1"/>
</dbReference>
<dbReference type="GO" id="GO:0005829">
    <property type="term" value="C:cytosol"/>
    <property type="evidence" value="ECO:0007669"/>
    <property type="project" value="TreeGrafter"/>
</dbReference>
<dbReference type="Gene3D" id="3.40.640.10">
    <property type="entry name" value="Type I PLP-dependent aspartate aminotransferase-like (Major domain)"/>
    <property type="match status" value="1"/>
</dbReference>
<organism evidence="13 14">
    <name type="scientific">Haloferula rosea</name>
    <dbReference type="NCBI Taxonomy" id="490093"/>
    <lineage>
        <taxon>Bacteria</taxon>
        <taxon>Pseudomonadati</taxon>
        <taxon>Verrucomicrobiota</taxon>
        <taxon>Verrucomicrobiia</taxon>
        <taxon>Verrucomicrobiales</taxon>
        <taxon>Verrucomicrobiaceae</taxon>
        <taxon>Haloferula</taxon>
    </lineage>
</organism>
<comment type="caution">
    <text evidence="11">Lacks conserved residue(s) required for the propagation of feature annotation.</text>
</comment>
<evidence type="ECO:0000256" key="10">
    <source>
        <dbReference type="ARBA" id="ARBA00023235"/>
    </source>
</evidence>
<evidence type="ECO:0000256" key="3">
    <source>
        <dbReference type="ARBA" id="ARBA00006376"/>
    </source>
</evidence>
<dbReference type="InterPro" id="IPR015421">
    <property type="entry name" value="PyrdxlP-dep_Trfase_major"/>
</dbReference>
<comment type="subunit">
    <text evidence="5 11">Homodimer.</text>
</comment>
<dbReference type="InterPro" id="IPR049943">
    <property type="entry name" value="Ser_HO-MeTrfase-like"/>
</dbReference>
<dbReference type="InterPro" id="IPR004785">
    <property type="entry name" value="RpiB"/>
</dbReference>
<protein>
    <recommendedName>
        <fullName evidence="11">Serine hydroxymethyltransferase</fullName>
        <shortName evidence="11">SHMT</shortName>
        <shortName evidence="11">Serine methylase</shortName>
        <ecNumber evidence="11">2.1.2.1</ecNumber>
    </recommendedName>
</protein>
<comment type="cofactor">
    <cofactor evidence="1 11">
        <name>pyridoxal 5'-phosphate</name>
        <dbReference type="ChEBI" id="CHEBI:597326"/>
    </cofactor>
</comment>
<dbReference type="Pfam" id="PF00464">
    <property type="entry name" value="SHMT"/>
    <property type="match status" value="1"/>
</dbReference>
<evidence type="ECO:0000256" key="4">
    <source>
        <dbReference type="ARBA" id="ARBA00008754"/>
    </source>
</evidence>
<comment type="pathway">
    <text evidence="11">Amino-acid biosynthesis; glycine biosynthesis; glycine from L-serine: step 1/1.</text>
</comment>
<dbReference type="FunFam" id="3.40.640.10:FF:000001">
    <property type="entry name" value="Serine hydroxymethyltransferase"/>
    <property type="match status" value="1"/>
</dbReference>
<evidence type="ECO:0000313" key="14">
    <source>
        <dbReference type="Proteomes" id="UP000658278"/>
    </source>
</evidence>
<evidence type="ECO:0000256" key="1">
    <source>
        <dbReference type="ARBA" id="ARBA00001933"/>
    </source>
</evidence>
<dbReference type="HAMAP" id="MF_00051">
    <property type="entry name" value="SHMT"/>
    <property type="match status" value="1"/>
</dbReference>
<comment type="similarity">
    <text evidence="3 11">Belongs to the SHMT family.</text>
</comment>
<feature type="binding site" evidence="11">
    <location>
        <begin position="267"/>
        <end position="269"/>
    </location>
    <ligand>
        <name>(6S)-5,6,7,8-tetrahydrofolate</name>
        <dbReference type="ChEBI" id="CHEBI:57453"/>
    </ligand>
</feature>
<dbReference type="RefSeq" id="WP_200280444.1">
    <property type="nucleotide sequence ID" value="NZ_JAENII010000010.1"/>
</dbReference>
<dbReference type="GO" id="GO:0035999">
    <property type="term" value="P:tetrahydrofolate interconversion"/>
    <property type="evidence" value="ECO:0007669"/>
    <property type="project" value="UniProtKB-UniRule"/>
</dbReference>
<feature type="binding site" evidence="11">
    <location>
        <position position="386"/>
    </location>
    <ligand>
        <name>(6S)-5,6,7,8-tetrahydrofolate</name>
        <dbReference type="ChEBI" id="CHEBI:57453"/>
    </ligand>
</feature>
<dbReference type="GO" id="GO:0030170">
    <property type="term" value="F:pyridoxal phosphate binding"/>
    <property type="evidence" value="ECO:0007669"/>
    <property type="project" value="UniProtKB-UniRule"/>
</dbReference>
<feature type="modified residue" description="N6-(pyridoxal phosphate)lysine" evidence="11">
    <location>
        <position position="372"/>
    </location>
</feature>
<dbReference type="EMBL" id="JAENII010000010">
    <property type="protein sequence ID" value="MBK1827979.1"/>
    <property type="molecule type" value="Genomic_DNA"/>
</dbReference>
<comment type="subcellular location">
    <subcellularLocation>
        <location evidence="2 11">Cytoplasm</location>
    </subcellularLocation>
</comment>
<dbReference type="CDD" id="cd00378">
    <property type="entry name" value="SHMT"/>
    <property type="match status" value="1"/>
</dbReference>
<evidence type="ECO:0000313" key="13">
    <source>
        <dbReference type="EMBL" id="MBK1827979.1"/>
    </source>
</evidence>
<dbReference type="NCBIfam" id="TIGR01120">
    <property type="entry name" value="rpiB"/>
    <property type="match status" value="1"/>
</dbReference>
<dbReference type="InterPro" id="IPR015424">
    <property type="entry name" value="PyrdxlP-dep_Trfase"/>
</dbReference>
<dbReference type="InterPro" id="IPR036569">
    <property type="entry name" value="RpiB_LacA_LacB_sf"/>
</dbReference>
<feature type="domain" description="Serine hydroxymethyltransferase-like" evidence="12">
    <location>
        <begin position="151"/>
        <end position="526"/>
    </location>
</feature>
<dbReference type="PANTHER" id="PTHR11680:SF35">
    <property type="entry name" value="SERINE HYDROXYMETHYLTRANSFERASE 1"/>
    <property type="match status" value="1"/>
</dbReference>
<dbReference type="NCBIfam" id="NF004051">
    <property type="entry name" value="PRK05571.1"/>
    <property type="match status" value="1"/>
</dbReference>
<accession>A0A934RF08</accession>
<name>A0A934RF08_9BACT</name>
<dbReference type="InterPro" id="IPR001085">
    <property type="entry name" value="Ser_HO-MeTrfase"/>
</dbReference>
<comment type="function">
    <text evidence="11">Catalyzes the reversible interconversion of serine and glycine with tetrahydrofolate (THF) serving as the one-carbon carrier. This reaction serves as the major source of one-carbon groups required for the biosynthesis of purines, thymidylate, methionine, and other important biomolecules. Also exhibits THF-independent aldolase activity toward beta-hydroxyamino acids, producing glycine and aldehydes, via a retro-aldol mechanism.</text>
</comment>
<dbReference type="SUPFAM" id="SSF53383">
    <property type="entry name" value="PLP-dependent transferases"/>
    <property type="match status" value="1"/>
</dbReference>
<dbReference type="GO" id="GO:0016861">
    <property type="term" value="F:intramolecular oxidoreductase activity, interconverting aldoses and ketoses"/>
    <property type="evidence" value="ECO:0007669"/>
    <property type="project" value="UniProtKB-ARBA"/>
</dbReference>
<dbReference type="InterPro" id="IPR039429">
    <property type="entry name" value="SHMT-like_dom"/>
</dbReference>
<evidence type="ECO:0000256" key="8">
    <source>
        <dbReference type="ARBA" id="ARBA00022679"/>
    </source>
</evidence>
<keyword evidence="9 11" id="KW-0663">Pyridoxal phosphate</keyword>
<evidence type="ECO:0000256" key="5">
    <source>
        <dbReference type="ARBA" id="ARBA00011738"/>
    </source>
</evidence>
<dbReference type="GO" id="GO:0019264">
    <property type="term" value="P:glycine biosynthetic process from serine"/>
    <property type="evidence" value="ECO:0007669"/>
    <property type="project" value="UniProtKB-UniRule"/>
</dbReference>
<comment type="pathway">
    <text evidence="11">One-carbon metabolism; tetrahydrofolate interconversion.</text>
</comment>
<dbReference type="AlphaFoldDB" id="A0A934RF08"/>
<dbReference type="Gene3D" id="3.40.1400.10">
    <property type="entry name" value="Sugar-phosphate isomerase, RpiB/LacA/LacB"/>
    <property type="match status" value="1"/>
</dbReference>
<comment type="caution">
    <text evidence="13">The sequence shown here is derived from an EMBL/GenBank/DDBJ whole genome shotgun (WGS) entry which is preliminary data.</text>
</comment>
<evidence type="ECO:0000256" key="7">
    <source>
        <dbReference type="ARBA" id="ARBA00022563"/>
    </source>
</evidence>
<dbReference type="GO" id="GO:0004372">
    <property type="term" value="F:glycine hydroxymethyltransferase activity"/>
    <property type="evidence" value="ECO:0007669"/>
    <property type="project" value="UniProtKB-UniRule"/>
</dbReference>
<dbReference type="InterPro" id="IPR019798">
    <property type="entry name" value="Ser_HO-MeTrfase_PLP_BS"/>
</dbReference>
<keyword evidence="14" id="KW-1185">Reference proteome</keyword>
<dbReference type="InterPro" id="IPR003500">
    <property type="entry name" value="RpiB_LacA_LacB"/>
</dbReference>
<evidence type="ECO:0000256" key="9">
    <source>
        <dbReference type="ARBA" id="ARBA00022898"/>
    </source>
</evidence>
<gene>
    <name evidence="13" type="primary">rpiB</name>
    <name evidence="11" type="synonym">glyA</name>
    <name evidence="13" type="ORF">JIN81_13190</name>
</gene>
<dbReference type="SUPFAM" id="SSF89623">
    <property type="entry name" value="Ribose/Galactose isomerase RpiB/AlsB"/>
    <property type="match status" value="1"/>
</dbReference>
<feature type="binding site" evidence="11">
    <location>
        <position position="263"/>
    </location>
    <ligand>
        <name>(6S)-5,6,7,8-tetrahydrofolate</name>
        <dbReference type="ChEBI" id="CHEBI:57453"/>
    </ligand>
</feature>
<dbReference type="Gene3D" id="3.90.1150.10">
    <property type="entry name" value="Aspartate Aminotransferase, domain 1"/>
    <property type="match status" value="1"/>
</dbReference>
<keyword evidence="7 11" id="KW-0554">One-carbon metabolism</keyword>
<proteinExistence type="inferred from homology"/>
<dbReference type="Proteomes" id="UP000658278">
    <property type="component" value="Unassembled WGS sequence"/>
</dbReference>
<keyword evidence="10 13" id="KW-0413">Isomerase</keyword>
<feature type="site" description="Plays an important role in substrate specificity" evidence="11">
    <location>
        <position position="371"/>
    </location>
</feature>
<keyword evidence="8 11" id="KW-0808">Transferase</keyword>
<dbReference type="EC" id="2.1.2.1" evidence="11"/>
<dbReference type="NCBIfam" id="NF000586">
    <property type="entry name" value="PRK00011.1"/>
    <property type="match status" value="1"/>
</dbReference>
<comment type="similarity">
    <text evidence="4">Belongs to the LacAB/RpiB family.</text>
</comment>
<dbReference type="Pfam" id="PF02502">
    <property type="entry name" value="LacAB_rpiB"/>
    <property type="match status" value="1"/>
</dbReference>